<gene>
    <name evidence="4" type="ORF">T310_1356</name>
</gene>
<dbReference type="GeneID" id="25313707"/>
<organism evidence="4 5">
    <name type="scientific">Rasamsonia emersonii (strain ATCC 16479 / CBS 393.64 / IMI 116815)</name>
    <dbReference type="NCBI Taxonomy" id="1408163"/>
    <lineage>
        <taxon>Eukaryota</taxon>
        <taxon>Fungi</taxon>
        <taxon>Dikarya</taxon>
        <taxon>Ascomycota</taxon>
        <taxon>Pezizomycotina</taxon>
        <taxon>Eurotiomycetes</taxon>
        <taxon>Eurotiomycetidae</taxon>
        <taxon>Eurotiales</taxon>
        <taxon>Trichocomaceae</taxon>
        <taxon>Rasamsonia</taxon>
    </lineage>
</organism>
<comment type="caution">
    <text evidence="4">The sequence shown here is derived from an EMBL/GenBank/DDBJ whole genome shotgun (WGS) entry which is preliminary data.</text>
</comment>
<reference evidence="4 5" key="1">
    <citation type="submission" date="2015-04" db="EMBL/GenBank/DDBJ databases">
        <authorList>
            <person name="Heijne W.H."/>
            <person name="Fedorova N.D."/>
            <person name="Nierman W.C."/>
            <person name="Vollebregt A.W."/>
            <person name="Zhao Z."/>
            <person name="Wu L."/>
            <person name="Kumar M."/>
            <person name="Stam H."/>
            <person name="van den Berg M.A."/>
            <person name="Pel H.J."/>
        </authorList>
    </citation>
    <scope>NUCLEOTIDE SEQUENCE [LARGE SCALE GENOMIC DNA]</scope>
    <source>
        <strain evidence="4 5">CBS 393.64</strain>
    </source>
</reference>
<dbReference type="NCBIfam" id="NF005559">
    <property type="entry name" value="PRK07231.1"/>
    <property type="match status" value="1"/>
</dbReference>
<dbReference type="STRING" id="1408163.A0A0F4Z263"/>
<dbReference type="PRINTS" id="PR00080">
    <property type="entry name" value="SDRFAMILY"/>
</dbReference>
<dbReference type="PANTHER" id="PTHR43639:SF1">
    <property type="entry name" value="SHORT-CHAIN DEHYDROGENASE_REDUCTASE FAMILY PROTEIN"/>
    <property type="match status" value="1"/>
</dbReference>
<accession>A0A0F4Z263</accession>
<evidence type="ECO:0000256" key="3">
    <source>
        <dbReference type="ARBA" id="ARBA00023002"/>
    </source>
</evidence>
<evidence type="ECO:0000313" key="4">
    <source>
        <dbReference type="EMBL" id="KKA24609.1"/>
    </source>
</evidence>
<evidence type="ECO:0000313" key="5">
    <source>
        <dbReference type="Proteomes" id="UP000053958"/>
    </source>
</evidence>
<dbReference type="Gene3D" id="3.40.50.720">
    <property type="entry name" value="NAD(P)-binding Rossmann-like Domain"/>
    <property type="match status" value="1"/>
</dbReference>
<dbReference type="Proteomes" id="UP000053958">
    <property type="component" value="Unassembled WGS sequence"/>
</dbReference>
<keyword evidence="5" id="KW-1185">Reference proteome</keyword>
<name>A0A0F4Z263_RASE3</name>
<dbReference type="EMBL" id="LASV01000056">
    <property type="protein sequence ID" value="KKA24609.1"/>
    <property type="molecule type" value="Genomic_DNA"/>
</dbReference>
<dbReference type="AlphaFoldDB" id="A0A0F4Z263"/>
<dbReference type="InterPro" id="IPR036291">
    <property type="entry name" value="NAD(P)-bd_dom_sf"/>
</dbReference>
<keyword evidence="2" id="KW-0521">NADP</keyword>
<evidence type="ECO:0000256" key="1">
    <source>
        <dbReference type="ARBA" id="ARBA00006484"/>
    </source>
</evidence>
<dbReference type="EC" id="1.1.1.100" evidence="4"/>
<dbReference type="InterPro" id="IPR002347">
    <property type="entry name" value="SDR_fam"/>
</dbReference>
<evidence type="ECO:0000256" key="2">
    <source>
        <dbReference type="ARBA" id="ARBA00022857"/>
    </source>
</evidence>
<dbReference type="FunFam" id="3.40.50.720:FF:000084">
    <property type="entry name" value="Short-chain dehydrogenase reductase"/>
    <property type="match status" value="1"/>
</dbReference>
<dbReference type="OrthoDB" id="417891at2759"/>
<dbReference type="PANTHER" id="PTHR43639">
    <property type="entry name" value="OXIDOREDUCTASE, SHORT-CHAIN DEHYDROGENASE/REDUCTASE FAMILY (AFU_ORTHOLOGUE AFUA_5G02870)"/>
    <property type="match status" value="1"/>
</dbReference>
<comment type="similarity">
    <text evidence="1">Belongs to the short-chain dehydrogenases/reductases (SDR) family.</text>
</comment>
<keyword evidence="3 4" id="KW-0560">Oxidoreductase</keyword>
<dbReference type="GO" id="GO:0004316">
    <property type="term" value="F:3-oxoacyl-[acyl-carrier-protein] reductase (NADPH) activity"/>
    <property type="evidence" value="ECO:0007669"/>
    <property type="project" value="UniProtKB-EC"/>
</dbReference>
<dbReference type="RefSeq" id="XP_013331221.1">
    <property type="nucleotide sequence ID" value="XM_013475767.1"/>
</dbReference>
<proteinExistence type="inferred from homology"/>
<dbReference type="SUPFAM" id="SSF51735">
    <property type="entry name" value="NAD(P)-binding Rossmann-fold domains"/>
    <property type="match status" value="1"/>
</dbReference>
<sequence>MPGRLSGKVAIVTGAGFGFGEGITKKFVEEGAKVVMVDINVANGERVAAAQPPGSVVFVEGDVSVEADWQKVVDTALAQFGQIDIVVNNAGVVNKATPSIEIAEEEFDRLIRINTKSLYHSARAVVPVFRKQGRGGVFVNISSISAPRPRPNLVWYAASKGAASAATKGLAAELAKDNIRCNAICPVAGETAMVPLVLGKPDTPENRKSILSGIPLGRFATPADVANAAAFLASDEASFITGIELPVDGGRSLN</sequence>
<dbReference type="PRINTS" id="PR00081">
    <property type="entry name" value="GDHRDH"/>
</dbReference>
<protein>
    <submittedName>
        <fullName evidence="4">3-oxoacyl-[acyl-carrier-protein] reductase</fullName>
        <ecNumber evidence="4">1.1.1.100</ecNumber>
    </submittedName>
</protein>
<dbReference type="Pfam" id="PF13561">
    <property type="entry name" value="adh_short_C2"/>
    <property type="match status" value="1"/>
</dbReference>